<dbReference type="EMBL" id="JAQNDO010000001">
    <property type="protein sequence ID" value="MDC0749840.1"/>
    <property type="molecule type" value="Genomic_DNA"/>
</dbReference>
<comment type="caution">
    <text evidence="3">The sequence shown here is derived from an EMBL/GenBank/DDBJ whole genome shotgun (WGS) entry which is preliminary data.</text>
</comment>
<evidence type="ECO:0000313" key="4">
    <source>
        <dbReference type="Proteomes" id="UP001221411"/>
    </source>
</evidence>
<gene>
    <name evidence="3" type="ORF">POL67_51410</name>
</gene>
<evidence type="ECO:0000256" key="2">
    <source>
        <dbReference type="SAM" id="SignalP"/>
    </source>
</evidence>
<keyword evidence="2" id="KW-0732">Signal</keyword>
<keyword evidence="4" id="KW-1185">Reference proteome</keyword>
<organism evidence="3 4">
    <name type="scientific">Polyangium mundeleinium</name>
    <dbReference type="NCBI Taxonomy" id="2995306"/>
    <lineage>
        <taxon>Bacteria</taxon>
        <taxon>Pseudomonadati</taxon>
        <taxon>Myxococcota</taxon>
        <taxon>Polyangia</taxon>
        <taxon>Polyangiales</taxon>
        <taxon>Polyangiaceae</taxon>
        <taxon>Polyangium</taxon>
    </lineage>
</organism>
<dbReference type="Proteomes" id="UP001221411">
    <property type="component" value="Unassembled WGS sequence"/>
</dbReference>
<dbReference type="RefSeq" id="WP_271930188.1">
    <property type="nucleotide sequence ID" value="NZ_JAQNDO010000001.1"/>
</dbReference>
<feature type="signal peptide" evidence="2">
    <location>
        <begin position="1"/>
        <end position="19"/>
    </location>
</feature>
<evidence type="ECO:0008006" key="5">
    <source>
        <dbReference type="Google" id="ProtNLM"/>
    </source>
</evidence>
<sequence length="153" mass="17253">MRRPLALLLLALAPLGCVMPNTPTDKLMDAAYDHNTALRFGRMDLAREHVAVKARDAWAKRHASWGDRVRVLDLELADVRMKTRDEAEVRVRVEWQRPDEAELRTTELVQKWRNASGWHVDTEECASGDTALLDRPADTDTPKGEPGSARDGL</sequence>
<proteinExistence type="predicted"/>
<name>A0ABT5F6V7_9BACT</name>
<accession>A0ABT5F6V7</accession>
<protein>
    <recommendedName>
        <fullName evidence="5">Lipoprotein</fullName>
    </recommendedName>
</protein>
<feature type="chain" id="PRO_5046271742" description="Lipoprotein" evidence="2">
    <location>
        <begin position="20"/>
        <end position="153"/>
    </location>
</feature>
<reference evidence="3 4" key="1">
    <citation type="submission" date="2022-11" db="EMBL/GenBank/DDBJ databases">
        <title>Minimal conservation of predation-associated metabolite biosynthetic gene clusters underscores biosynthetic potential of Myxococcota including descriptions for ten novel species: Archangium lansinium sp. nov., Myxococcus landrumus sp. nov., Nannocystis bai.</title>
        <authorList>
            <person name="Ahearne A."/>
            <person name="Stevens C."/>
            <person name="Dowd S."/>
        </authorList>
    </citation>
    <scope>NUCLEOTIDE SEQUENCE [LARGE SCALE GENOMIC DNA]</scope>
    <source>
        <strain evidence="3 4">RJM3</strain>
    </source>
</reference>
<evidence type="ECO:0000256" key="1">
    <source>
        <dbReference type="SAM" id="MobiDB-lite"/>
    </source>
</evidence>
<feature type="region of interest" description="Disordered" evidence="1">
    <location>
        <begin position="128"/>
        <end position="153"/>
    </location>
</feature>
<evidence type="ECO:0000313" key="3">
    <source>
        <dbReference type="EMBL" id="MDC0749840.1"/>
    </source>
</evidence>